<evidence type="ECO:0008006" key="3">
    <source>
        <dbReference type="Google" id="ProtNLM"/>
    </source>
</evidence>
<protein>
    <recommendedName>
        <fullName evidence="3">RHS repeat protein</fullName>
    </recommendedName>
</protein>
<organism evidence="1 2">
    <name type="scientific">Butyricicoccus intestinisimiae</name>
    <dbReference type="NCBI Taxonomy" id="2841509"/>
    <lineage>
        <taxon>Bacteria</taxon>
        <taxon>Bacillati</taxon>
        <taxon>Bacillota</taxon>
        <taxon>Clostridia</taxon>
        <taxon>Eubacteriales</taxon>
        <taxon>Butyricicoccaceae</taxon>
        <taxon>Butyricicoccus</taxon>
    </lineage>
</organism>
<gene>
    <name evidence="1" type="ORF">KQI75_02200</name>
</gene>
<name>A0ABS6EP30_9FIRM</name>
<reference evidence="1 2" key="1">
    <citation type="submission" date="2021-06" db="EMBL/GenBank/DDBJ databases">
        <authorList>
            <person name="Sun Q."/>
            <person name="Li D."/>
        </authorList>
    </citation>
    <scope>NUCLEOTIDE SEQUENCE [LARGE SCALE GENOMIC DNA]</scope>
    <source>
        <strain evidence="1 2">MSJd-7</strain>
    </source>
</reference>
<sequence>MKTANGETISFGYDALKRLKNIKSKHGSGTDFITQTYTYKDRAGQTTDGKQLTTNQIANIAYTGIVNPFNLSYEYDAIGNISKVSQGSTVVAEYQYDRLNQLISEKLPQQNLNTHILTIHLAIFERLKRQIPKRRRPQRTRMSIRIRIGKTC</sequence>
<dbReference type="EMBL" id="JAHLQI010000001">
    <property type="protein sequence ID" value="MBU5489449.1"/>
    <property type="molecule type" value="Genomic_DNA"/>
</dbReference>
<evidence type="ECO:0000313" key="1">
    <source>
        <dbReference type="EMBL" id="MBU5489449.1"/>
    </source>
</evidence>
<dbReference type="Proteomes" id="UP000783588">
    <property type="component" value="Unassembled WGS sequence"/>
</dbReference>
<proteinExistence type="predicted"/>
<accession>A0ABS6EP30</accession>
<keyword evidence="2" id="KW-1185">Reference proteome</keyword>
<dbReference type="RefSeq" id="WP_216469043.1">
    <property type="nucleotide sequence ID" value="NZ_JAHLQI010000001.1"/>
</dbReference>
<evidence type="ECO:0000313" key="2">
    <source>
        <dbReference type="Proteomes" id="UP000783588"/>
    </source>
</evidence>
<comment type="caution">
    <text evidence="1">The sequence shown here is derived from an EMBL/GenBank/DDBJ whole genome shotgun (WGS) entry which is preliminary data.</text>
</comment>